<dbReference type="EMBL" id="JABWCS010000212">
    <property type="protein sequence ID" value="NUU61997.1"/>
    <property type="molecule type" value="Genomic_DNA"/>
</dbReference>
<feature type="domain" description="SLH" evidence="1">
    <location>
        <begin position="1"/>
        <end position="49"/>
    </location>
</feature>
<gene>
    <name evidence="2" type="ORF">HPT30_16755</name>
</gene>
<name>A0A850ER35_9BACL</name>
<dbReference type="PROSITE" id="PS51272">
    <property type="entry name" value="SLH"/>
    <property type="match status" value="1"/>
</dbReference>
<dbReference type="Proteomes" id="UP000564806">
    <property type="component" value="Unassembled WGS sequence"/>
</dbReference>
<dbReference type="Pfam" id="PF00395">
    <property type="entry name" value="SLH"/>
    <property type="match status" value="1"/>
</dbReference>
<dbReference type="AlphaFoldDB" id="A0A850ER35"/>
<evidence type="ECO:0000259" key="1">
    <source>
        <dbReference type="PROSITE" id="PS51272"/>
    </source>
</evidence>
<dbReference type="InterPro" id="IPR001119">
    <property type="entry name" value="SLH_dom"/>
</dbReference>
<sequence>MPAWAKSSAANVKQAGIVQGKGGNQFAAQDHATRAEAVAVLLKMLGSTG</sequence>
<evidence type="ECO:0000313" key="3">
    <source>
        <dbReference type="Proteomes" id="UP000564806"/>
    </source>
</evidence>
<proteinExistence type="predicted"/>
<organism evidence="2 3">
    <name type="scientific">Paenibacillus agri</name>
    <dbReference type="NCBI Taxonomy" id="2744309"/>
    <lineage>
        <taxon>Bacteria</taxon>
        <taxon>Bacillati</taxon>
        <taxon>Bacillota</taxon>
        <taxon>Bacilli</taxon>
        <taxon>Bacillales</taxon>
        <taxon>Paenibacillaceae</taxon>
        <taxon>Paenibacillus</taxon>
    </lineage>
</organism>
<reference evidence="2" key="1">
    <citation type="submission" date="2020-06" db="EMBL/GenBank/DDBJ databases">
        <title>Paenibacillus sp. nov., isolated from soil.</title>
        <authorList>
            <person name="Seo Y.L."/>
        </authorList>
    </citation>
    <scope>NUCLEOTIDE SEQUENCE [LARGE SCALE GENOMIC DNA]</scope>
    <source>
        <strain evidence="2">JW14</strain>
    </source>
</reference>
<comment type="caution">
    <text evidence="2">The sequence shown here is derived from an EMBL/GenBank/DDBJ whole genome shotgun (WGS) entry which is preliminary data.</text>
</comment>
<evidence type="ECO:0000313" key="2">
    <source>
        <dbReference type="EMBL" id="NUU61997.1"/>
    </source>
</evidence>
<protein>
    <submittedName>
        <fullName evidence="2">S-layer homology domain-containing protein</fullName>
    </submittedName>
</protein>
<accession>A0A850ER35</accession>
<keyword evidence="3" id="KW-1185">Reference proteome</keyword>